<feature type="compositionally biased region" description="Basic and acidic residues" evidence="2">
    <location>
        <begin position="450"/>
        <end position="465"/>
    </location>
</feature>
<evidence type="ECO:0000259" key="3">
    <source>
        <dbReference type="Pfam" id="PF08190"/>
    </source>
</evidence>
<proteinExistence type="inferred from homology"/>
<evidence type="ECO:0000313" key="5">
    <source>
        <dbReference type="Proteomes" id="UP001230188"/>
    </source>
</evidence>
<sequence length="500" mass="54850">MVRTKVRTRSRALADDAPPKEPRSVFKIAEEELSRLEPSSVAEAFGKKPPPPRPSLVEQLELPGEKVLRKDGTTRASKEASLKIVPSPGFALKTVGHKKSEFRERTEQQKYFINVCSHEAVSSPRRAKQLDDGGEEVEGVSVPVSIGPERLDTDNKGDACVVVDCVVNPSILVPDQRDFLCQLAISYVEKKYDLVLDRKFKLPRLAYKGGPCEQWIRDDSKRPKITRVEEEEDDDDDARPSTTIALGPAPVLGRVLCDDHDWNVGDEPEWPTVADVELVRVELRCACDWHAAALSFSTFAVQAKVPGRETAKYALPCGVESAAVEAIRDDAVLLSFVVEKNFARHPDPGSKPYMVARAISSPSTTTTTTRGEDVDEKPASAKYHLESRTATTTMERPPSGASAAEVAYAAARAARLAAEQAAVVAEDEVLPEDKFHEGDVISRHYIAQREANEHRNQREVDDDSNKGSSSSSDSRGRPPPSAVLASLPPLESTLWAELLD</sequence>
<protein>
    <recommendedName>
        <fullName evidence="3">PIH1 N-terminal domain-containing protein</fullName>
    </recommendedName>
</protein>
<dbReference type="InterPro" id="IPR050734">
    <property type="entry name" value="PIH1/Kintoun_subfamily"/>
</dbReference>
<dbReference type="PANTHER" id="PTHR22997">
    <property type="entry name" value="PIH1 DOMAIN-CONTAINING PROTEIN 1"/>
    <property type="match status" value="1"/>
</dbReference>
<reference evidence="4" key="1">
    <citation type="submission" date="2023-01" db="EMBL/GenBank/DDBJ databases">
        <title>Metagenome sequencing of chrysophaentin producing Chrysophaeum taylorii.</title>
        <authorList>
            <person name="Davison J."/>
            <person name="Bewley C."/>
        </authorList>
    </citation>
    <scope>NUCLEOTIDE SEQUENCE</scope>
    <source>
        <strain evidence="4">NIES-1699</strain>
    </source>
</reference>
<evidence type="ECO:0000256" key="1">
    <source>
        <dbReference type="ARBA" id="ARBA00008511"/>
    </source>
</evidence>
<dbReference type="InterPro" id="IPR012981">
    <property type="entry name" value="PIH1_N"/>
</dbReference>
<dbReference type="PANTHER" id="PTHR22997:SF0">
    <property type="entry name" value="PIH1 DOMAIN-CONTAINING PROTEIN 1"/>
    <property type="match status" value="1"/>
</dbReference>
<dbReference type="GO" id="GO:0005737">
    <property type="term" value="C:cytoplasm"/>
    <property type="evidence" value="ECO:0007669"/>
    <property type="project" value="TreeGrafter"/>
</dbReference>
<accession>A0AAD7XUG9</accession>
<feature type="compositionally biased region" description="Basic and acidic residues" evidence="2">
    <location>
        <begin position="63"/>
        <end position="79"/>
    </location>
</feature>
<dbReference type="AlphaFoldDB" id="A0AAD7XUG9"/>
<organism evidence="4 5">
    <name type="scientific">Chrysophaeum taylorii</name>
    <dbReference type="NCBI Taxonomy" id="2483200"/>
    <lineage>
        <taxon>Eukaryota</taxon>
        <taxon>Sar</taxon>
        <taxon>Stramenopiles</taxon>
        <taxon>Ochrophyta</taxon>
        <taxon>Pelagophyceae</taxon>
        <taxon>Pelagomonadales</taxon>
        <taxon>Pelagomonadaceae</taxon>
        <taxon>Chrysophaeum</taxon>
    </lineage>
</organism>
<name>A0AAD7XUG9_9STRA</name>
<feature type="compositionally biased region" description="Basic residues" evidence="2">
    <location>
        <begin position="1"/>
        <end position="10"/>
    </location>
</feature>
<dbReference type="Pfam" id="PF08190">
    <property type="entry name" value="PIH1"/>
    <property type="match status" value="1"/>
</dbReference>
<evidence type="ECO:0000256" key="2">
    <source>
        <dbReference type="SAM" id="MobiDB-lite"/>
    </source>
</evidence>
<feature type="compositionally biased region" description="Basic and acidic residues" evidence="2">
    <location>
        <begin position="12"/>
        <end position="35"/>
    </location>
</feature>
<feature type="region of interest" description="Disordered" evidence="2">
    <location>
        <begin position="448"/>
        <end position="487"/>
    </location>
</feature>
<dbReference type="EMBL" id="JAQMWT010000016">
    <property type="protein sequence ID" value="KAJ8613913.1"/>
    <property type="molecule type" value="Genomic_DNA"/>
</dbReference>
<comment type="caution">
    <text evidence="4">The sequence shown here is derived from an EMBL/GenBank/DDBJ whole genome shotgun (WGS) entry which is preliminary data.</text>
</comment>
<feature type="region of interest" description="Disordered" evidence="2">
    <location>
        <begin position="223"/>
        <end position="243"/>
    </location>
</feature>
<feature type="domain" description="PIH1 N-terminal" evidence="3">
    <location>
        <begin position="80"/>
        <end position="221"/>
    </location>
</feature>
<gene>
    <name evidence="4" type="ORF">CTAYLR_009580</name>
</gene>
<feature type="region of interest" description="Disordered" evidence="2">
    <location>
        <begin position="1"/>
        <end position="79"/>
    </location>
</feature>
<keyword evidence="5" id="KW-1185">Reference proteome</keyword>
<comment type="similarity">
    <text evidence="1">Belongs to the PIH1 family.</text>
</comment>
<dbReference type="Proteomes" id="UP001230188">
    <property type="component" value="Unassembled WGS sequence"/>
</dbReference>
<evidence type="ECO:0000313" key="4">
    <source>
        <dbReference type="EMBL" id="KAJ8613913.1"/>
    </source>
</evidence>